<evidence type="ECO:0000256" key="8">
    <source>
        <dbReference type="ARBA" id="ARBA00055172"/>
    </source>
</evidence>
<keyword evidence="5 10" id="KW-1133">Transmembrane helix</keyword>
<dbReference type="InterPro" id="IPR023271">
    <property type="entry name" value="Aquaporin-like"/>
</dbReference>
<keyword evidence="4 10" id="KW-0812">Transmembrane</keyword>
<feature type="transmembrane region" description="Helical" evidence="10">
    <location>
        <begin position="30"/>
        <end position="48"/>
    </location>
</feature>
<evidence type="ECO:0000313" key="11">
    <source>
        <dbReference type="EMBL" id="PAV05065.1"/>
    </source>
</evidence>
<gene>
    <name evidence="11" type="ORF">ASJ80_12260</name>
</gene>
<evidence type="ECO:0000256" key="4">
    <source>
        <dbReference type="ARBA" id="ARBA00022692"/>
    </source>
</evidence>
<evidence type="ECO:0000256" key="1">
    <source>
        <dbReference type="ARBA" id="ARBA00004651"/>
    </source>
</evidence>
<dbReference type="RefSeq" id="WP_069584793.1">
    <property type="nucleotide sequence ID" value="NZ_LMVM01000012.1"/>
</dbReference>
<dbReference type="Proteomes" id="UP000217784">
    <property type="component" value="Unassembled WGS sequence"/>
</dbReference>
<dbReference type="PANTHER" id="PTHR30520:SF6">
    <property type="entry name" value="FORMATE_NITRATE FAMILY TRANSPORTER (EUROFUNG)"/>
    <property type="match status" value="1"/>
</dbReference>
<reference evidence="11 12" key="1">
    <citation type="journal article" date="2017" name="BMC Genomics">
        <title>Genomic analysis of methanogenic archaea reveals a shift towards energy conservation.</title>
        <authorList>
            <person name="Gilmore S.P."/>
            <person name="Henske J.K."/>
            <person name="Sexton J.A."/>
            <person name="Solomon K.V."/>
            <person name="Seppala S."/>
            <person name="Yoo J.I."/>
            <person name="Huyett L.M."/>
            <person name="Pressman A."/>
            <person name="Cogan J.Z."/>
            <person name="Kivenson V."/>
            <person name="Peng X."/>
            <person name="Tan Y."/>
            <person name="Valentine D.L."/>
            <person name="O'Malley M.A."/>
        </authorList>
    </citation>
    <scope>NUCLEOTIDE SEQUENCE [LARGE SCALE GENOMIC DNA]</scope>
    <source>
        <strain evidence="11 12">M.o.H.</strain>
    </source>
</reference>
<dbReference type="OrthoDB" id="117182at2157"/>
<name>A0A2A2H6W4_METBR</name>
<dbReference type="InterPro" id="IPR024002">
    <property type="entry name" value="For/NO2_transpt_CS"/>
</dbReference>
<dbReference type="NCBIfam" id="TIGR00790">
    <property type="entry name" value="fnt"/>
    <property type="match status" value="1"/>
</dbReference>
<keyword evidence="6 10" id="KW-0472">Membrane</keyword>
<dbReference type="PANTHER" id="PTHR30520">
    <property type="entry name" value="FORMATE TRANSPORTER-RELATED"/>
    <property type="match status" value="1"/>
</dbReference>
<accession>A0A2A2H6W4</accession>
<comment type="function">
    <text evidence="8">May act as a formate transporter.</text>
</comment>
<feature type="transmembrane region" description="Helical" evidence="10">
    <location>
        <begin position="117"/>
        <end position="137"/>
    </location>
</feature>
<evidence type="ECO:0000256" key="3">
    <source>
        <dbReference type="ARBA" id="ARBA00022475"/>
    </source>
</evidence>
<evidence type="ECO:0000256" key="7">
    <source>
        <dbReference type="ARBA" id="ARBA00049660"/>
    </source>
</evidence>
<evidence type="ECO:0000256" key="2">
    <source>
        <dbReference type="ARBA" id="ARBA00022448"/>
    </source>
</evidence>
<feature type="transmembrane region" description="Helical" evidence="10">
    <location>
        <begin position="226"/>
        <end position="245"/>
    </location>
</feature>
<dbReference type="Pfam" id="PF01226">
    <property type="entry name" value="Form_Nir_trans"/>
    <property type="match status" value="1"/>
</dbReference>
<evidence type="ECO:0000256" key="10">
    <source>
        <dbReference type="SAM" id="Phobius"/>
    </source>
</evidence>
<dbReference type="GO" id="GO:0015499">
    <property type="term" value="F:formate transmembrane transporter activity"/>
    <property type="evidence" value="ECO:0007669"/>
    <property type="project" value="TreeGrafter"/>
</dbReference>
<evidence type="ECO:0000256" key="5">
    <source>
        <dbReference type="ARBA" id="ARBA00022989"/>
    </source>
</evidence>
<keyword evidence="3" id="KW-1003">Cell membrane</keyword>
<evidence type="ECO:0000256" key="9">
    <source>
        <dbReference type="ARBA" id="ARBA00068567"/>
    </source>
</evidence>
<evidence type="ECO:0000313" key="12">
    <source>
        <dbReference type="Proteomes" id="UP000217784"/>
    </source>
</evidence>
<organism evidence="11 12">
    <name type="scientific">Methanobacterium bryantii</name>
    <dbReference type="NCBI Taxonomy" id="2161"/>
    <lineage>
        <taxon>Archaea</taxon>
        <taxon>Methanobacteriati</taxon>
        <taxon>Methanobacteriota</taxon>
        <taxon>Methanomada group</taxon>
        <taxon>Methanobacteria</taxon>
        <taxon>Methanobacteriales</taxon>
        <taxon>Methanobacteriaceae</taxon>
        <taxon>Methanobacterium</taxon>
    </lineage>
</organism>
<comment type="caution">
    <text evidence="11">The sequence shown here is derived from an EMBL/GenBank/DDBJ whole genome shotgun (WGS) entry which is preliminary data.</text>
</comment>
<dbReference type="InterPro" id="IPR000292">
    <property type="entry name" value="For/NO2_transpt"/>
</dbReference>
<feature type="transmembrane region" description="Helical" evidence="10">
    <location>
        <begin position="251"/>
        <end position="269"/>
    </location>
</feature>
<dbReference type="FunFam" id="1.20.1080.10:FF:000011">
    <property type="entry name" value="Formate family transporter"/>
    <property type="match status" value="1"/>
</dbReference>
<dbReference type="PROSITE" id="PS01005">
    <property type="entry name" value="FORMATE_NITRITE_TP_1"/>
    <property type="match status" value="1"/>
</dbReference>
<feature type="transmembrane region" description="Helical" evidence="10">
    <location>
        <begin position="68"/>
        <end position="88"/>
    </location>
</feature>
<comment type="similarity">
    <text evidence="7">Belongs to the FNT transporter (TC 1.A.16) family.</text>
</comment>
<dbReference type="PROSITE" id="PS01006">
    <property type="entry name" value="FORMATE_NITRITE_TP_2"/>
    <property type="match status" value="1"/>
</dbReference>
<keyword evidence="12" id="KW-1185">Reference proteome</keyword>
<dbReference type="AlphaFoldDB" id="A0A2A2H6W4"/>
<dbReference type="EMBL" id="LMVM01000012">
    <property type="protein sequence ID" value="PAV05065.1"/>
    <property type="molecule type" value="Genomic_DNA"/>
</dbReference>
<dbReference type="Gene3D" id="1.20.1080.10">
    <property type="entry name" value="Glycerol uptake facilitator protein"/>
    <property type="match status" value="1"/>
</dbReference>
<feature type="transmembrane region" description="Helical" evidence="10">
    <location>
        <begin position="176"/>
        <end position="194"/>
    </location>
</feature>
<sequence length="291" mass="30422">MPSSFKSPADTAKACVGIAALKEKAPLSNLIILSFLAGAYIAFGGLLAEVATGGLAAAGAPPGIVKLLFGAVFPVGLMLVVIAGSELFTGNNMYMPFGVLQGEASWYGLIRNWVGSWVFNLIGALFVAYFLAVVSGILTADPWAATAITIAKTKALGGATFVAAGKTVTSLTWVQVFVRAIGCNWLVCLAVYLAVASDDIIGKILGIWFPIMAFVTMGFEHVVANMFFIPVGIFLGGVSWTEFFVNNMVPATLGNIVGGAIFVAAVYWWTYLRGTSPEKAEAPASAKGTSK</sequence>
<comment type="subcellular location">
    <subcellularLocation>
        <location evidence="1">Cell membrane</location>
        <topology evidence="1">Multi-pass membrane protein</topology>
    </subcellularLocation>
</comment>
<proteinExistence type="inferred from homology"/>
<evidence type="ECO:0000256" key="6">
    <source>
        <dbReference type="ARBA" id="ARBA00023136"/>
    </source>
</evidence>
<keyword evidence="2" id="KW-0813">Transport</keyword>
<feature type="transmembrane region" description="Helical" evidence="10">
    <location>
        <begin position="200"/>
        <end position="219"/>
    </location>
</feature>
<protein>
    <recommendedName>
        <fullName evidence="9">Probable formate transporter</fullName>
    </recommendedName>
</protein>
<dbReference type="GO" id="GO:0005886">
    <property type="term" value="C:plasma membrane"/>
    <property type="evidence" value="ECO:0007669"/>
    <property type="project" value="UniProtKB-SubCell"/>
</dbReference>